<dbReference type="AlphaFoldDB" id="A0A9Q1QUI8"/>
<organism evidence="1 2">
    <name type="scientific">Anisodus acutangulus</name>
    <dbReference type="NCBI Taxonomy" id="402998"/>
    <lineage>
        <taxon>Eukaryota</taxon>
        <taxon>Viridiplantae</taxon>
        <taxon>Streptophyta</taxon>
        <taxon>Embryophyta</taxon>
        <taxon>Tracheophyta</taxon>
        <taxon>Spermatophyta</taxon>
        <taxon>Magnoliopsida</taxon>
        <taxon>eudicotyledons</taxon>
        <taxon>Gunneridae</taxon>
        <taxon>Pentapetalae</taxon>
        <taxon>asterids</taxon>
        <taxon>lamiids</taxon>
        <taxon>Solanales</taxon>
        <taxon>Solanaceae</taxon>
        <taxon>Solanoideae</taxon>
        <taxon>Hyoscyameae</taxon>
        <taxon>Anisodus</taxon>
    </lineage>
</organism>
<dbReference type="Proteomes" id="UP001152561">
    <property type="component" value="Unassembled WGS sequence"/>
</dbReference>
<keyword evidence="2" id="KW-1185">Reference proteome</keyword>
<name>A0A9Q1QUI8_9SOLA</name>
<proteinExistence type="predicted"/>
<protein>
    <submittedName>
        <fullName evidence="1">Uncharacterized protein</fullName>
    </submittedName>
</protein>
<comment type="caution">
    <text evidence="1">The sequence shown here is derived from an EMBL/GenBank/DDBJ whole genome shotgun (WGS) entry which is preliminary data.</text>
</comment>
<sequence length="115" mass="12499">MSPGLVGRSVQDDEDTFYCVGSMGESVRCWNHIGWTGTQTRTHTISDTRSKAPITTHGHAKAVSVDPHITSQLYPALVQAPEGFVALLVHQDVLVCMLRLLERFVGTKRAAPPGS</sequence>
<accession>A0A9Q1QUI8</accession>
<dbReference type="EMBL" id="JAJAGQ010000023">
    <property type="protein sequence ID" value="KAJ8527610.1"/>
    <property type="molecule type" value="Genomic_DNA"/>
</dbReference>
<reference evidence="2" key="1">
    <citation type="journal article" date="2023" name="Proc. Natl. Acad. Sci. U.S.A.">
        <title>Genomic and structural basis for evolution of tropane alkaloid biosynthesis.</title>
        <authorList>
            <person name="Wanga Y.-J."/>
            <person name="Taina T."/>
            <person name="Yua J.-Y."/>
            <person name="Lia J."/>
            <person name="Xua B."/>
            <person name="Chenc J."/>
            <person name="D'Auriad J.C."/>
            <person name="Huanga J.-P."/>
            <person name="Huanga S.-X."/>
        </authorList>
    </citation>
    <scope>NUCLEOTIDE SEQUENCE [LARGE SCALE GENOMIC DNA]</scope>
    <source>
        <strain evidence="2">cv. KIB-2019</strain>
    </source>
</reference>
<evidence type="ECO:0000313" key="1">
    <source>
        <dbReference type="EMBL" id="KAJ8527610.1"/>
    </source>
</evidence>
<gene>
    <name evidence="1" type="ORF">K7X08_015061</name>
</gene>
<evidence type="ECO:0000313" key="2">
    <source>
        <dbReference type="Proteomes" id="UP001152561"/>
    </source>
</evidence>